<sequence>MPELNRRGEPIVRLYTRDSSIIKKVTEWFTAEGVEIKVIEAVPPRGFTAQFLLHTCSLNSSVEKAAARVGGMPAVIPEALDYVLGKCQESKVSAMVGHDWARNKLI</sequence>
<dbReference type="GeneID" id="80020453"/>
<proteinExistence type="predicted"/>
<evidence type="ECO:0000313" key="2">
    <source>
        <dbReference type="Proteomes" id="UP000683422"/>
    </source>
</evidence>
<reference evidence="1" key="1">
    <citation type="submission" date="2021-04" db="EMBL/GenBank/DDBJ databases">
        <authorList>
            <person name="Barnhill K.B."/>
            <person name="Biggs A.M."/>
            <person name="Bland J."/>
            <person name="Choudhary H.M."/>
            <person name="Crogan R.E."/>
            <person name="Finocchiaro A.B."/>
            <person name="Franco V."/>
            <person name="Fuller T.A."/>
            <person name="Hanwacker C.G."/>
            <person name="Howard Z.E."/>
            <person name="Iqbal M."/>
            <person name="Mathew A.M."/>
            <person name="Miller S."/>
            <person name="Padhye S."/>
            <person name="Rainey E."/>
            <person name="Rodriguez A."/>
            <person name="Stewart E."/>
            <person name="Otero L.A."/>
            <person name="Chase M.A."/>
            <person name="Pollenz R.S."/>
            <person name="Garlena R.A."/>
            <person name="Russell D.A."/>
            <person name="Jacobs-Sera D."/>
            <person name="Hatfull G.F."/>
        </authorList>
    </citation>
    <scope>NUCLEOTIDE SEQUENCE</scope>
</reference>
<dbReference type="KEGG" id="vg:80020453"/>
<gene>
    <name evidence="1" type="primary">41</name>
    <name evidence="1" type="ORF">SEA_VANLEE_41</name>
</gene>
<dbReference type="Proteomes" id="UP000683422">
    <property type="component" value="Segment"/>
</dbReference>
<name>A0A8F2D9N6_9CAUD</name>
<accession>A0A8F2D9N6</accession>
<dbReference type="RefSeq" id="YP_010755782.1">
    <property type="nucleotide sequence ID" value="NC_073474.1"/>
</dbReference>
<dbReference type="EMBL" id="MZ028627">
    <property type="protein sequence ID" value="QWS68158.1"/>
    <property type="molecule type" value="Genomic_DNA"/>
</dbReference>
<protein>
    <submittedName>
        <fullName evidence="1">Uncharacterized protein</fullName>
    </submittedName>
</protein>
<organism evidence="1 2">
    <name type="scientific">Gordonia phage VanLee</name>
    <dbReference type="NCBI Taxonomy" id="2845816"/>
    <lineage>
        <taxon>Viruses</taxon>
        <taxon>Duplodnaviria</taxon>
        <taxon>Heunggongvirae</taxon>
        <taxon>Uroviricota</taxon>
        <taxon>Caudoviricetes</taxon>
        <taxon>Kruegerviridae</taxon>
        <taxon>Vanleevirus</taxon>
        <taxon>Vanleevirus vanlee</taxon>
    </lineage>
</organism>
<keyword evidence="2" id="KW-1185">Reference proteome</keyword>
<evidence type="ECO:0000313" key="1">
    <source>
        <dbReference type="EMBL" id="QWS68158.1"/>
    </source>
</evidence>